<name>A0AAV5C5M2_ELECO</name>
<feature type="region of interest" description="Disordered" evidence="1">
    <location>
        <begin position="45"/>
        <end position="71"/>
    </location>
</feature>
<gene>
    <name evidence="2" type="primary">ga10010</name>
    <name evidence="2" type="ORF">PR202_ga10010</name>
</gene>
<keyword evidence="3" id="KW-1185">Reference proteome</keyword>
<proteinExistence type="predicted"/>
<evidence type="ECO:0000256" key="1">
    <source>
        <dbReference type="SAM" id="MobiDB-lite"/>
    </source>
</evidence>
<evidence type="ECO:0000313" key="3">
    <source>
        <dbReference type="Proteomes" id="UP001054889"/>
    </source>
</evidence>
<dbReference type="AlphaFoldDB" id="A0AAV5C5M2"/>
<comment type="caution">
    <text evidence="2">The sequence shown here is derived from an EMBL/GenBank/DDBJ whole genome shotgun (WGS) entry which is preliminary data.</text>
</comment>
<feature type="compositionally biased region" description="Basic and acidic residues" evidence="1">
    <location>
        <begin position="55"/>
        <end position="65"/>
    </location>
</feature>
<reference evidence="2" key="2">
    <citation type="submission" date="2021-12" db="EMBL/GenBank/DDBJ databases">
        <title>Resequencing data analysis of finger millet.</title>
        <authorList>
            <person name="Hatakeyama M."/>
            <person name="Aluri S."/>
            <person name="Balachadran M.T."/>
            <person name="Sivarajan S.R."/>
            <person name="Poveda L."/>
            <person name="Shimizu-Inatsugi R."/>
            <person name="Schlapbach R."/>
            <person name="Sreeman S.M."/>
            <person name="Shimizu K.K."/>
        </authorList>
    </citation>
    <scope>NUCLEOTIDE SEQUENCE</scope>
</reference>
<dbReference type="Proteomes" id="UP001054889">
    <property type="component" value="Unassembled WGS sequence"/>
</dbReference>
<protein>
    <submittedName>
        <fullName evidence="2">Uncharacterized protein</fullName>
    </submittedName>
</protein>
<dbReference type="EMBL" id="BQKI01000004">
    <property type="protein sequence ID" value="GJM93452.1"/>
    <property type="molecule type" value="Genomic_DNA"/>
</dbReference>
<organism evidence="2 3">
    <name type="scientific">Eleusine coracana subsp. coracana</name>
    <dbReference type="NCBI Taxonomy" id="191504"/>
    <lineage>
        <taxon>Eukaryota</taxon>
        <taxon>Viridiplantae</taxon>
        <taxon>Streptophyta</taxon>
        <taxon>Embryophyta</taxon>
        <taxon>Tracheophyta</taxon>
        <taxon>Spermatophyta</taxon>
        <taxon>Magnoliopsida</taxon>
        <taxon>Liliopsida</taxon>
        <taxon>Poales</taxon>
        <taxon>Poaceae</taxon>
        <taxon>PACMAD clade</taxon>
        <taxon>Chloridoideae</taxon>
        <taxon>Cynodonteae</taxon>
        <taxon>Eleusininae</taxon>
        <taxon>Eleusine</taxon>
    </lineage>
</organism>
<evidence type="ECO:0000313" key="2">
    <source>
        <dbReference type="EMBL" id="GJM93452.1"/>
    </source>
</evidence>
<accession>A0AAV5C5M2</accession>
<sequence length="71" mass="7702">MLEPAAMEVPISSSVNNAVVPAPIVHNPRARKLRSAVWQDFTKERRADVAGSGGHAEDQPLRNDELIAVSK</sequence>
<reference evidence="2" key="1">
    <citation type="journal article" date="2018" name="DNA Res.">
        <title>Multiple hybrid de novo genome assembly of finger millet, an orphan allotetraploid crop.</title>
        <authorList>
            <person name="Hatakeyama M."/>
            <person name="Aluri S."/>
            <person name="Balachadran M.T."/>
            <person name="Sivarajan S.R."/>
            <person name="Patrignani A."/>
            <person name="Gruter S."/>
            <person name="Poveda L."/>
            <person name="Shimizu-Inatsugi R."/>
            <person name="Baeten J."/>
            <person name="Francoijs K.J."/>
            <person name="Nataraja K.N."/>
            <person name="Reddy Y.A.N."/>
            <person name="Phadnis S."/>
            <person name="Ravikumar R.L."/>
            <person name="Schlapbach R."/>
            <person name="Sreeman S.M."/>
            <person name="Shimizu K.K."/>
        </authorList>
    </citation>
    <scope>NUCLEOTIDE SEQUENCE</scope>
</reference>